<evidence type="ECO:0000256" key="1">
    <source>
        <dbReference type="SAM" id="MobiDB-lite"/>
    </source>
</evidence>
<dbReference type="EMBL" id="UZAU01000073">
    <property type="status" value="NOT_ANNOTATED_CDS"/>
    <property type="molecule type" value="Genomic_DNA"/>
</dbReference>
<reference evidence="2" key="2">
    <citation type="submission" date="2021-03" db="UniProtKB">
        <authorList>
            <consortium name="EnsemblPlants"/>
        </authorList>
    </citation>
    <scope>IDENTIFICATION</scope>
</reference>
<dbReference type="Proteomes" id="UP000596661">
    <property type="component" value="Chromosome 1"/>
</dbReference>
<name>A0A803NKZ3_CANSA</name>
<organism evidence="2 3">
    <name type="scientific">Cannabis sativa</name>
    <name type="common">Hemp</name>
    <name type="synonym">Marijuana</name>
    <dbReference type="NCBI Taxonomy" id="3483"/>
    <lineage>
        <taxon>Eukaryota</taxon>
        <taxon>Viridiplantae</taxon>
        <taxon>Streptophyta</taxon>
        <taxon>Embryophyta</taxon>
        <taxon>Tracheophyta</taxon>
        <taxon>Spermatophyta</taxon>
        <taxon>Magnoliopsida</taxon>
        <taxon>eudicotyledons</taxon>
        <taxon>Gunneridae</taxon>
        <taxon>Pentapetalae</taxon>
        <taxon>rosids</taxon>
        <taxon>fabids</taxon>
        <taxon>Rosales</taxon>
        <taxon>Cannabaceae</taxon>
        <taxon>Cannabis</taxon>
    </lineage>
</organism>
<reference evidence="2" key="1">
    <citation type="submission" date="2018-11" db="EMBL/GenBank/DDBJ databases">
        <authorList>
            <person name="Grassa J C."/>
        </authorList>
    </citation>
    <scope>NUCLEOTIDE SEQUENCE [LARGE SCALE GENOMIC DNA]</scope>
</reference>
<feature type="region of interest" description="Disordered" evidence="1">
    <location>
        <begin position="110"/>
        <end position="198"/>
    </location>
</feature>
<feature type="region of interest" description="Disordered" evidence="1">
    <location>
        <begin position="453"/>
        <end position="472"/>
    </location>
</feature>
<dbReference type="AlphaFoldDB" id="A0A803NKZ3"/>
<protein>
    <recommendedName>
        <fullName evidence="4">Ubiquitin-like protease family profile domain-containing protein</fullName>
    </recommendedName>
</protein>
<accession>A0A803NKZ3</accession>
<dbReference type="Gramene" id="evm.model.01.2385">
    <property type="protein sequence ID" value="cds.evm.model.01.2385"/>
    <property type="gene ID" value="evm.TU.01.2385"/>
</dbReference>
<evidence type="ECO:0000313" key="2">
    <source>
        <dbReference type="EnsemblPlants" id="cds.evm.model.01.2385"/>
    </source>
</evidence>
<evidence type="ECO:0008006" key="4">
    <source>
        <dbReference type="Google" id="ProtNLM"/>
    </source>
</evidence>
<dbReference type="EnsemblPlants" id="evm.model.01.2385">
    <property type="protein sequence ID" value="cds.evm.model.01.2385"/>
    <property type="gene ID" value="evm.TU.01.2385"/>
</dbReference>
<proteinExistence type="predicted"/>
<sequence length="472" mass="52296">MLKNIHPSDEERKSLKVDGLFMDESIDDRGPFKSTIKTSSCSKKSDFDDIKMLKNKLELVISTQELLASNFIALRSFVDLNFKFLLTVVQDIQKKVTIIYDRPSVEVKTSNNIDDLDSDYDPAAAATDDDDNDDKGLLESENIETESANGDESGEDRGDGSADDDECDDKVGADASAIGEVQGDVVAGSEDDKSKDVDNVKGKEVDIKGDNFFKGLSQLEIDDDPVILTGLEAVTKIKVPNSIPAEVVEKRDANVSNEEEDDTVACTPLFDKRKCAPALKSPLVDFRSVDLKTSLIELMCSGSQSAGDERDFKIVTYVKGLRTLDDSFSNPVSPELEAKAFNVYEDDAKKFSSGFKLDCLFDDSIKSLYHKFYKAKSLKTKMSHIHAAHPIAHYIKDLRIPCSMSCDCSEFVGAFVKFFIHGKYVPNDFDIEVYRTHLAALLFSYGQMENNKNIDSEDGKQNKSSKASKGKK</sequence>
<evidence type="ECO:0000313" key="3">
    <source>
        <dbReference type="Proteomes" id="UP000596661"/>
    </source>
</evidence>
<keyword evidence="3" id="KW-1185">Reference proteome</keyword>